<keyword evidence="1" id="KW-1133">Transmembrane helix</keyword>
<dbReference type="Proteomes" id="UP001596023">
    <property type="component" value="Unassembled WGS sequence"/>
</dbReference>
<dbReference type="Pfam" id="PF06580">
    <property type="entry name" value="His_kinase"/>
    <property type="match status" value="1"/>
</dbReference>
<dbReference type="RefSeq" id="WP_379993768.1">
    <property type="nucleotide sequence ID" value="NZ_JBHSGN010000015.1"/>
</dbReference>
<comment type="caution">
    <text evidence="3">The sequence shown here is derived from an EMBL/GenBank/DDBJ whole genome shotgun (WGS) entry which is preliminary data.</text>
</comment>
<evidence type="ECO:0000256" key="1">
    <source>
        <dbReference type="SAM" id="Phobius"/>
    </source>
</evidence>
<feature type="domain" description="Signal transduction histidine kinase internal region" evidence="2">
    <location>
        <begin position="144"/>
        <end position="222"/>
    </location>
</feature>
<keyword evidence="1" id="KW-0812">Transmembrane</keyword>
<dbReference type="EC" id="2.7.13.3" evidence="3"/>
<protein>
    <submittedName>
        <fullName evidence="3">Sensor histidine kinase</fullName>
        <ecNumber evidence="3">2.7.13.3</ecNumber>
    </submittedName>
</protein>
<feature type="transmembrane region" description="Helical" evidence="1">
    <location>
        <begin position="100"/>
        <end position="121"/>
    </location>
</feature>
<dbReference type="InterPro" id="IPR010559">
    <property type="entry name" value="Sig_transdc_His_kin_internal"/>
</dbReference>
<name>A0ABV9KR69_9BACT</name>
<evidence type="ECO:0000259" key="2">
    <source>
        <dbReference type="Pfam" id="PF06580"/>
    </source>
</evidence>
<keyword evidence="3" id="KW-0808">Transferase</keyword>
<evidence type="ECO:0000313" key="4">
    <source>
        <dbReference type="Proteomes" id="UP001596023"/>
    </source>
</evidence>
<evidence type="ECO:0000313" key="3">
    <source>
        <dbReference type="EMBL" id="MFC4672579.1"/>
    </source>
</evidence>
<feature type="transmembrane region" description="Helical" evidence="1">
    <location>
        <begin position="33"/>
        <end position="56"/>
    </location>
</feature>
<feature type="transmembrane region" description="Helical" evidence="1">
    <location>
        <begin position="68"/>
        <end position="88"/>
    </location>
</feature>
<keyword evidence="3" id="KW-0418">Kinase</keyword>
<reference evidence="4" key="1">
    <citation type="journal article" date="2019" name="Int. J. Syst. Evol. Microbiol.">
        <title>The Global Catalogue of Microorganisms (GCM) 10K type strain sequencing project: providing services to taxonomists for standard genome sequencing and annotation.</title>
        <authorList>
            <consortium name="The Broad Institute Genomics Platform"/>
            <consortium name="The Broad Institute Genome Sequencing Center for Infectious Disease"/>
            <person name="Wu L."/>
            <person name="Ma J."/>
        </authorList>
    </citation>
    <scope>NUCLEOTIDE SEQUENCE [LARGE SCALE GENOMIC DNA]</scope>
    <source>
        <strain evidence="4">CCUG 66188</strain>
    </source>
</reference>
<proteinExistence type="predicted"/>
<dbReference type="InterPro" id="IPR050640">
    <property type="entry name" value="Bact_2-comp_sensor_kinase"/>
</dbReference>
<organism evidence="3 4">
    <name type="scientific">Dysgonomonas termitidis</name>
    <dbReference type="NCBI Taxonomy" id="1516126"/>
    <lineage>
        <taxon>Bacteria</taxon>
        <taxon>Pseudomonadati</taxon>
        <taxon>Bacteroidota</taxon>
        <taxon>Bacteroidia</taxon>
        <taxon>Bacteroidales</taxon>
        <taxon>Dysgonomonadaceae</taxon>
        <taxon>Dysgonomonas</taxon>
    </lineage>
</organism>
<keyword evidence="4" id="KW-1185">Reference proteome</keyword>
<dbReference type="EMBL" id="JBHSGN010000015">
    <property type="protein sequence ID" value="MFC4672579.1"/>
    <property type="molecule type" value="Genomic_DNA"/>
</dbReference>
<accession>A0ABV9KR69</accession>
<keyword evidence="1" id="KW-0472">Membrane</keyword>
<sequence>MSLFLAVIMIYPNIVNFTWHSTGSETDSEHISYTLFFLFRYLFFCVLIWILLTVNIQKLKTLSFGKRLINSLWITLIGYAMYVLFSLAVSKHVDCFTGMLLFQFVITCLLCTFIGYFFIMYTESNEKEKRIERLKAENLQSMCNALVNQINPHFFFNSLNSVSALVREGEKEKTLEYINKLSGVFRYILHSSNRIGLTSLNEELSFVEAFRYTLEVRYESKLKFHFHIDDKKRDMKLPVLSLLPVIENIVKHNVIDSYNPMEVTLSTSVHDELVIVNPIHEKLDAGESSGVGLENLSKRFELLTGKNIKVENEKGLFTVYLPLLN</sequence>
<dbReference type="PANTHER" id="PTHR34220">
    <property type="entry name" value="SENSOR HISTIDINE KINASE YPDA"/>
    <property type="match status" value="1"/>
</dbReference>
<dbReference type="PANTHER" id="PTHR34220:SF7">
    <property type="entry name" value="SENSOR HISTIDINE KINASE YPDA"/>
    <property type="match status" value="1"/>
</dbReference>
<dbReference type="GO" id="GO:0004673">
    <property type="term" value="F:protein histidine kinase activity"/>
    <property type="evidence" value="ECO:0007669"/>
    <property type="project" value="UniProtKB-EC"/>
</dbReference>
<gene>
    <name evidence="3" type="ORF">ACFO6W_02615</name>
</gene>